<sequence length="61" mass="6474">MSSLPGGSGENIVYAILCGGAVSTVTSDQARFNERIAEINARPKSEWEPKPWSTTQGSCTS</sequence>
<evidence type="ECO:0000313" key="3">
    <source>
        <dbReference type="Proteomes" id="UP000472271"/>
    </source>
</evidence>
<organism evidence="2 3">
    <name type="scientific">Sphaeramia orbicularis</name>
    <name type="common">orbiculate cardinalfish</name>
    <dbReference type="NCBI Taxonomy" id="375764"/>
    <lineage>
        <taxon>Eukaryota</taxon>
        <taxon>Metazoa</taxon>
        <taxon>Chordata</taxon>
        <taxon>Craniata</taxon>
        <taxon>Vertebrata</taxon>
        <taxon>Euteleostomi</taxon>
        <taxon>Actinopterygii</taxon>
        <taxon>Neopterygii</taxon>
        <taxon>Teleostei</taxon>
        <taxon>Neoteleostei</taxon>
        <taxon>Acanthomorphata</taxon>
        <taxon>Gobiaria</taxon>
        <taxon>Kurtiformes</taxon>
        <taxon>Apogonoidei</taxon>
        <taxon>Apogonidae</taxon>
        <taxon>Apogoninae</taxon>
        <taxon>Sphaeramia</taxon>
    </lineage>
</organism>
<accession>A0A672YW71</accession>
<feature type="region of interest" description="Disordered" evidence="1">
    <location>
        <begin position="42"/>
        <end position="61"/>
    </location>
</feature>
<name>A0A672YW71_9TELE</name>
<keyword evidence="3" id="KW-1185">Reference proteome</keyword>
<reference evidence="2" key="2">
    <citation type="submission" date="2025-09" db="UniProtKB">
        <authorList>
            <consortium name="Ensembl"/>
        </authorList>
    </citation>
    <scope>IDENTIFICATION</scope>
</reference>
<evidence type="ECO:0000313" key="2">
    <source>
        <dbReference type="Ensembl" id="ENSSORP00005008809.1"/>
    </source>
</evidence>
<dbReference type="GO" id="GO:1904115">
    <property type="term" value="C:axon cytoplasm"/>
    <property type="evidence" value="ECO:0007669"/>
    <property type="project" value="GOC"/>
</dbReference>
<dbReference type="GO" id="GO:0008089">
    <property type="term" value="P:anterograde axonal transport"/>
    <property type="evidence" value="ECO:0007669"/>
    <property type="project" value="InterPro"/>
</dbReference>
<protein>
    <submittedName>
        <fullName evidence="2">Uncharacterized protein</fullName>
    </submittedName>
</protein>
<evidence type="ECO:0000256" key="1">
    <source>
        <dbReference type="SAM" id="MobiDB-lite"/>
    </source>
</evidence>
<dbReference type="GO" id="GO:0005739">
    <property type="term" value="C:mitochondrion"/>
    <property type="evidence" value="ECO:0007669"/>
    <property type="project" value="InterPro"/>
</dbReference>
<dbReference type="AlphaFoldDB" id="A0A672YW71"/>
<dbReference type="Proteomes" id="UP000472271">
    <property type="component" value="Unassembled WGS sequence"/>
</dbReference>
<dbReference type="PANTHER" id="PTHR22910:SF6">
    <property type="entry name" value="PROTEIN MGARP"/>
    <property type="match status" value="1"/>
</dbReference>
<dbReference type="InterPro" id="IPR026093">
    <property type="entry name" value="MGARP"/>
</dbReference>
<reference evidence="2" key="1">
    <citation type="submission" date="2025-08" db="UniProtKB">
        <authorList>
            <consortium name="Ensembl"/>
        </authorList>
    </citation>
    <scope>IDENTIFICATION</scope>
</reference>
<dbReference type="PANTHER" id="PTHR22910">
    <property type="entry name" value="PROTEIN MGARP"/>
    <property type="match status" value="1"/>
</dbReference>
<proteinExistence type="predicted"/>
<dbReference type="InParanoid" id="A0A672YW71"/>
<dbReference type="Ensembl" id="ENSSORT00005009110.1">
    <property type="protein sequence ID" value="ENSSORP00005008809.1"/>
    <property type="gene ID" value="ENSSORG00005004860.1"/>
</dbReference>
<feature type="compositionally biased region" description="Polar residues" evidence="1">
    <location>
        <begin position="52"/>
        <end position="61"/>
    </location>
</feature>